<evidence type="ECO:0000256" key="1">
    <source>
        <dbReference type="SAM" id="SignalP"/>
    </source>
</evidence>
<protein>
    <submittedName>
        <fullName evidence="2">Uncharacterized protein</fullName>
    </submittedName>
</protein>
<dbReference type="Proteomes" id="UP000078397">
    <property type="component" value="Unassembled WGS sequence"/>
</dbReference>
<sequence>MRFRNNLSSLLLSIASLSCGVQLVSARGPPLRDFQQFNSDTPTSQVITGLYADNSAEAQIVIHDVNGVPSWSWSVDDAKTQAIPADLLACIQQHTAVPEAKWANGGSSVITIYNFAALMINHLPGDPRDKQITFGVCLNWNGMENTHSLEVVPDGKIAIATTCESNTANIRIFDLASGLQAQSNPVEALNFLPAVHGLVWDQKDSLLWAVGSYNSPDGTAESRSALHAYKYAGGVFQPSPLYSFNVSAPTILSTEWSGTEYNGWWDGGHDLIGVPNKRQLLISTDLDLHAFDIDSQTFESGEVVVEKYLPGFTPVDNRVGSNGQALPRSDVKSLSLDGNHHALYVQAAWQEVVSYQINRLQNGQAQPGVIYKQQLYRSRWFEDTPAWPKARIPR</sequence>
<dbReference type="RefSeq" id="XP_018144459.1">
    <property type="nucleotide sequence ID" value="XM_018283407.1"/>
</dbReference>
<name>A0A179FRF5_METCM</name>
<keyword evidence="3" id="KW-1185">Reference proteome</keyword>
<evidence type="ECO:0000313" key="3">
    <source>
        <dbReference type="Proteomes" id="UP000078397"/>
    </source>
</evidence>
<feature type="chain" id="PRO_5008101946" evidence="1">
    <location>
        <begin position="27"/>
        <end position="394"/>
    </location>
</feature>
<accession>A0A179FRF5</accession>
<evidence type="ECO:0000313" key="2">
    <source>
        <dbReference type="EMBL" id="OAQ67609.1"/>
    </source>
</evidence>
<comment type="caution">
    <text evidence="2">The sequence shown here is derived from an EMBL/GenBank/DDBJ whole genome shotgun (WGS) entry which is preliminary data.</text>
</comment>
<gene>
    <name evidence="2" type="ORF">VFPPC_03980</name>
</gene>
<dbReference type="SUPFAM" id="SSF50952">
    <property type="entry name" value="Soluble quinoprotein glucose dehydrogenase"/>
    <property type="match status" value="1"/>
</dbReference>
<dbReference type="OrthoDB" id="4449395at2759"/>
<dbReference type="STRING" id="1380566.A0A179FRF5"/>
<dbReference type="InterPro" id="IPR011041">
    <property type="entry name" value="Quinoprot_gluc/sorb_DH_b-prop"/>
</dbReference>
<dbReference type="KEGG" id="pchm:VFPPC_03980"/>
<reference evidence="2 3" key="1">
    <citation type="journal article" date="2016" name="PLoS Pathog.">
        <title>Biosynthesis of antibiotic leucinostatins in bio-control fungus Purpureocillium lilacinum and their inhibition on phytophthora revealed by genome mining.</title>
        <authorList>
            <person name="Wang G."/>
            <person name="Liu Z."/>
            <person name="Lin R."/>
            <person name="Li E."/>
            <person name="Mao Z."/>
            <person name="Ling J."/>
            <person name="Yang Y."/>
            <person name="Yin W.B."/>
            <person name="Xie B."/>
        </authorList>
    </citation>
    <scope>NUCLEOTIDE SEQUENCE [LARGE SCALE GENOMIC DNA]</scope>
    <source>
        <strain evidence="2">170</strain>
    </source>
</reference>
<organism evidence="2 3">
    <name type="scientific">Pochonia chlamydosporia 170</name>
    <dbReference type="NCBI Taxonomy" id="1380566"/>
    <lineage>
        <taxon>Eukaryota</taxon>
        <taxon>Fungi</taxon>
        <taxon>Dikarya</taxon>
        <taxon>Ascomycota</taxon>
        <taxon>Pezizomycotina</taxon>
        <taxon>Sordariomycetes</taxon>
        <taxon>Hypocreomycetidae</taxon>
        <taxon>Hypocreales</taxon>
        <taxon>Clavicipitaceae</taxon>
        <taxon>Pochonia</taxon>
    </lineage>
</organism>
<dbReference type="GeneID" id="28847401"/>
<proteinExistence type="predicted"/>
<keyword evidence="1" id="KW-0732">Signal</keyword>
<feature type="signal peptide" evidence="1">
    <location>
        <begin position="1"/>
        <end position="26"/>
    </location>
</feature>
<dbReference type="EMBL" id="LSBJ02000003">
    <property type="protein sequence ID" value="OAQ67609.1"/>
    <property type="molecule type" value="Genomic_DNA"/>
</dbReference>
<dbReference type="AlphaFoldDB" id="A0A179FRF5"/>
<dbReference type="PROSITE" id="PS51257">
    <property type="entry name" value="PROKAR_LIPOPROTEIN"/>
    <property type="match status" value="1"/>
</dbReference>